<comment type="caution">
    <text evidence="1">The sequence shown here is derived from an EMBL/GenBank/DDBJ whole genome shotgun (WGS) entry which is preliminary data.</text>
</comment>
<sequence length="268" mass="31137">MNLFEKIFNYQLISRLEESGSYTLTSHERAWLKTMLAHPAADEAFMPETLRKLRAVLESEPTLGLSDHVVQKARSAERQVYHPLLRPLRRIIMNGSGIRLTFRLKNGGVYTGHYGFPYRLEYSMVKREWYLLWHHMRHQSFMSTRLANIVDVHEEAIAPDRSAALPAQISAQLEGRKETAIIEVVRLYNQELSRILYAFSCFEKEVDYDGDSDTYRIKLTFLGDESEYVLSKIRFLGKRVRVAEGARLQRRMLESTSKALARYAAETQ</sequence>
<dbReference type="Proteomes" id="UP001589818">
    <property type="component" value="Unassembled WGS sequence"/>
</dbReference>
<protein>
    <submittedName>
        <fullName evidence="1">WYL domain-containing protein</fullName>
    </submittedName>
</protein>
<proteinExistence type="predicted"/>
<dbReference type="EMBL" id="JBHLVF010000059">
    <property type="protein sequence ID" value="MFC0396400.1"/>
    <property type="molecule type" value="Genomic_DNA"/>
</dbReference>
<evidence type="ECO:0000313" key="2">
    <source>
        <dbReference type="Proteomes" id="UP001589818"/>
    </source>
</evidence>
<dbReference type="PROSITE" id="PS52050">
    <property type="entry name" value="WYL"/>
    <property type="match status" value="1"/>
</dbReference>
<reference evidence="1 2" key="1">
    <citation type="submission" date="2024-09" db="EMBL/GenBank/DDBJ databases">
        <authorList>
            <person name="Sun Q."/>
            <person name="Mori K."/>
        </authorList>
    </citation>
    <scope>NUCLEOTIDE SEQUENCE [LARGE SCALE GENOMIC DNA]</scope>
    <source>
        <strain evidence="1 2">CCM 4839</strain>
    </source>
</reference>
<gene>
    <name evidence="1" type="ORF">ACFFJ8_34240</name>
</gene>
<organism evidence="1 2">
    <name type="scientific">Paenibacillus mendelii</name>
    <dbReference type="NCBI Taxonomy" id="206163"/>
    <lineage>
        <taxon>Bacteria</taxon>
        <taxon>Bacillati</taxon>
        <taxon>Bacillota</taxon>
        <taxon>Bacilli</taxon>
        <taxon>Bacillales</taxon>
        <taxon>Paenibacillaceae</taxon>
        <taxon>Paenibacillus</taxon>
    </lineage>
</organism>
<dbReference type="RefSeq" id="WP_204821930.1">
    <property type="nucleotide sequence ID" value="NZ_JANHOF010000017.1"/>
</dbReference>
<keyword evidence="2" id="KW-1185">Reference proteome</keyword>
<accession>A0ABV6JNK2</accession>
<evidence type="ECO:0000313" key="1">
    <source>
        <dbReference type="EMBL" id="MFC0396400.1"/>
    </source>
</evidence>
<name>A0ABV6JNK2_9BACL</name>